<name>A0A084GJQ3_METID</name>
<feature type="domain" description="DnaJ homologue subfamily C member 28 conserved" evidence="1">
    <location>
        <begin position="8"/>
        <end position="72"/>
    </location>
</feature>
<dbReference type="PANTHER" id="PTHR39158:SF1">
    <property type="entry name" value="DNAJ HOMOLOG SUBFAMILY C MEMBER 28"/>
    <property type="match status" value="1"/>
</dbReference>
<dbReference type="PANTHER" id="PTHR39158">
    <property type="entry name" value="OS08G0560600 PROTEIN"/>
    <property type="match status" value="1"/>
</dbReference>
<dbReference type="InterPro" id="IPR052573">
    <property type="entry name" value="DnaJ_C_subfamily_28"/>
</dbReference>
<reference evidence="2 3" key="1">
    <citation type="journal article" date="2005" name="Int. J. Syst. Evol. Microbiol.">
        <title>Bacillus cibi sp. nov., isolated from jeotgal, a traditional Korean fermented seafood.</title>
        <authorList>
            <person name="Yoon J.H."/>
            <person name="Lee C.H."/>
            <person name="Oh T.K."/>
        </authorList>
    </citation>
    <scope>NUCLEOTIDE SEQUENCE [LARGE SCALE GENOMIC DNA]</scope>
    <source>
        <strain evidence="2 3">DSM 16189</strain>
    </source>
</reference>
<evidence type="ECO:0000259" key="1">
    <source>
        <dbReference type="Pfam" id="PF09350"/>
    </source>
</evidence>
<dbReference type="AlphaFoldDB" id="A0A084GJQ3"/>
<dbReference type="InterPro" id="IPR018961">
    <property type="entry name" value="DnaJ_homolog_subfam-C_membr-28"/>
</dbReference>
<evidence type="ECO:0000313" key="3">
    <source>
        <dbReference type="Proteomes" id="UP000028549"/>
    </source>
</evidence>
<gene>
    <name evidence="2" type="ORF">GS18_0219465</name>
</gene>
<accession>A0A084GJQ3</accession>
<dbReference type="OrthoDB" id="9798476at2"/>
<dbReference type="Proteomes" id="UP000028549">
    <property type="component" value="Unassembled WGS sequence"/>
</dbReference>
<dbReference type="RefSeq" id="WP_029567121.1">
    <property type="nucleotide sequence ID" value="NZ_CP176757.1"/>
</dbReference>
<protein>
    <submittedName>
        <fullName evidence="2">Molecular chaperone DnaJ</fullName>
    </submittedName>
</protein>
<sequence length="123" mass="14130">MDLFTILSEDKIKQSIKDGEFNRLPGMGKPLQLEDLSHISPELRVSYKMMKNAGMLDEEGELKKSIFKLEDLASACQDALEKEKLEMQLSEKRVKLEQILKKRGTFSSKASAFYKNKINSKWS</sequence>
<organism evidence="2 3">
    <name type="scientific">Metabacillus indicus</name>
    <name type="common">Bacillus indicus</name>
    <dbReference type="NCBI Taxonomy" id="246786"/>
    <lineage>
        <taxon>Bacteria</taxon>
        <taxon>Bacillati</taxon>
        <taxon>Bacillota</taxon>
        <taxon>Bacilli</taxon>
        <taxon>Bacillales</taxon>
        <taxon>Bacillaceae</taxon>
        <taxon>Metabacillus</taxon>
    </lineage>
</organism>
<dbReference type="EMBL" id="JNVC02000019">
    <property type="protein sequence ID" value="KEZ47565.1"/>
    <property type="molecule type" value="Genomic_DNA"/>
</dbReference>
<comment type="caution">
    <text evidence="2">The sequence shown here is derived from an EMBL/GenBank/DDBJ whole genome shotgun (WGS) entry which is preliminary data.</text>
</comment>
<evidence type="ECO:0000313" key="2">
    <source>
        <dbReference type="EMBL" id="KEZ47565.1"/>
    </source>
</evidence>
<proteinExistence type="predicted"/>
<dbReference type="Pfam" id="PF09350">
    <property type="entry name" value="DJC28_CD"/>
    <property type="match status" value="1"/>
</dbReference>
<keyword evidence="3" id="KW-1185">Reference proteome</keyword>
<dbReference type="STRING" id="246786.GS18_0219465"/>